<dbReference type="AlphaFoldDB" id="A0A4Z0M3C1"/>
<accession>A0A4Z0M3C1</accession>
<evidence type="ECO:0000313" key="2">
    <source>
        <dbReference type="Proteomes" id="UP000298050"/>
    </source>
</evidence>
<reference evidence="1 2" key="1">
    <citation type="submission" date="2019-04" db="EMBL/GenBank/DDBJ databases">
        <title>Taxonomy of novel Haliea sp. from mangrove soil of West Coast of India.</title>
        <authorList>
            <person name="Verma A."/>
            <person name="Kumar P."/>
            <person name="Krishnamurthi S."/>
        </authorList>
    </citation>
    <scope>NUCLEOTIDE SEQUENCE [LARGE SCALE GENOMIC DNA]</scope>
    <source>
        <strain evidence="1 2">SAOS-164</strain>
    </source>
</reference>
<keyword evidence="1" id="KW-0808">Transferase</keyword>
<evidence type="ECO:0000313" key="1">
    <source>
        <dbReference type="EMBL" id="TGD74112.1"/>
    </source>
</evidence>
<dbReference type="OrthoDB" id="9477at2"/>
<dbReference type="Proteomes" id="UP000298050">
    <property type="component" value="Unassembled WGS sequence"/>
</dbReference>
<gene>
    <name evidence="1" type="ORF">E4634_08240</name>
</gene>
<dbReference type="RefSeq" id="WP_135442677.1">
    <property type="nucleotide sequence ID" value="NZ_SRLE01000006.1"/>
</dbReference>
<dbReference type="InterPro" id="IPR029044">
    <property type="entry name" value="Nucleotide-diphossugar_trans"/>
</dbReference>
<organism evidence="1 2">
    <name type="scientific">Mangrovimicrobium sediminis</name>
    <dbReference type="NCBI Taxonomy" id="2562682"/>
    <lineage>
        <taxon>Bacteria</taxon>
        <taxon>Pseudomonadati</taxon>
        <taxon>Pseudomonadota</taxon>
        <taxon>Gammaproteobacteria</taxon>
        <taxon>Cellvibrionales</taxon>
        <taxon>Halieaceae</taxon>
        <taxon>Mangrovimicrobium</taxon>
    </lineage>
</organism>
<dbReference type="EMBL" id="SRLE01000006">
    <property type="protein sequence ID" value="TGD74112.1"/>
    <property type="molecule type" value="Genomic_DNA"/>
</dbReference>
<keyword evidence="2" id="KW-1185">Reference proteome</keyword>
<name>A0A4Z0M3C1_9GAMM</name>
<sequence length="416" mass="47654">MGDFYQNGIITTLHNLANRSLQDLERELMEFSQERPMGLILPSLYSELEGDALPAILDELAPAQYLSEIVIGLDRADEQQYRSALSFFSRLPQRHRVLWNDGPRLRALDQQLRDQDLAPREMGKGRNVWYCMGYVLASGRTESVALHDCDIVTYKRSMLARLIYPVAHPRFNYEFCKGYYARVADGKINGRVSRLLVTPLLRALKKVLGEMEYIEYMDSFRYPLAGEFSFRRDVLNDIRIPSDWGLEIGVLSEMYRNFANNRLCQADIADVYDHKHQDLSAENDQGGLSKMSIDIAKALFRKLATRGITFNSETFRSLKATYYRIALDFVETYHNDAVMNGLTLDIHNEEQAVELFAENIMKAGEAFLARPMERPFIPSWSRVISAKPDVLTQLRDAVEEDHEEFSRSGGSYAAAN</sequence>
<comment type="caution">
    <text evidence="1">The sequence shown here is derived from an EMBL/GenBank/DDBJ whole genome shotgun (WGS) entry which is preliminary data.</text>
</comment>
<dbReference type="SUPFAM" id="SSF53448">
    <property type="entry name" value="Nucleotide-diphospho-sugar transferases"/>
    <property type="match status" value="1"/>
</dbReference>
<dbReference type="Gene3D" id="3.90.550.10">
    <property type="entry name" value="Spore Coat Polysaccharide Biosynthesis Protein SpsA, Chain A"/>
    <property type="match status" value="1"/>
</dbReference>
<protein>
    <submittedName>
        <fullName evidence="1">Glycosyl transferase</fullName>
    </submittedName>
</protein>
<proteinExistence type="predicted"/>
<dbReference type="GO" id="GO:0016740">
    <property type="term" value="F:transferase activity"/>
    <property type="evidence" value="ECO:0007669"/>
    <property type="project" value="UniProtKB-KW"/>
</dbReference>